<name>A0AC35GAX7_9BILA</name>
<organism evidence="1 2">
    <name type="scientific">Panagrolaimus sp. PS1159</name>
    <dbReference type="NCBI Taxonomy" id="55785"/>
    <lineage>
        <taxon>Eukaryota</taxon>
        <taxon>Metazoa</taxon>
        <taxon>Ecdysozoa</taxon>
        <taxon>Nematoda</taxon>
        <taxon>Chromadorea</taxon>
        <taxon>Rhabditida</taxon>
        <taxon>Tylenchina</taxon>
        <taxon>Panagrolaimomorpha</taxon>
        <taxon>Panagrolaimoidea</taxon>
        <taxon>Panagrolaimidae</taxon>
        <taxon>Panagrolaimus</taxon>
    </lineage>
</organism>
<evidence type="ECO:0000313" key="1">
    <source>
        <dbReference type="Proteomes" id="UP000887580"/>
    </source>
</evidence>
<protein>
    <submittedName>
        <fullName evidence="2">Uncharacterized protein</fullName>
    </submittedName>
</protein>
<dbReference type="Proteomes" id="UP000887580">
    <property type="component" value="Unplaced"/>
</dbReference>
<proteinExistence type="predicted"/>
<sequence length="324" mass="37736">MFTINFILWISAFITIISCKCTESDIEVLDICYNEYFESFNFSYLSPDDYSKRMQVLLKSMEGVDEICDRYKTLQNCFGNDVIVNCTNTAAFSKTNFSMGNPKGMISNYFIFKFQCGRGYEILKTDFDCLSSFPNGCYYDLDTCNQWYDMIHCISKSAQKECSDEAGYYMFETLNIEECYMRPDCKQLEFKGSYFFSRSGSFFPTFEGKMKCIYPMLYGVFYNLSFLPIPLQCIYRYFCIYRNKQLPKWIIISIYLGILTLLIPGGYYYVIVFDPIEKDPGGYAIIKSLPFWENANGIERFCVTELSSPGVYVYCLLLNIIALL</sequence>
<dbReference type="WBParaSite" id="PS1159_v2.g3448.t1">
    <property type="protein sequence ID" value="PS1159_v2.g3448.t1"/>
    <property type="gene ID" value="PS1159_v2.g3448"/>
</dbReference>
<reference evidence="2" key="1">
    <citation type="submission" date="2022-11" db="UniProtKB">
        <authorList>
            <consortium name="WormBaseParasite"/>
        </authorList>
    </citation>
    <scope>IDENTIFICATION</scope>
</reference>
<accession>A0AC35GAX7</accession>
<evidence type="ECO:0000313" key="2">
    <source>
        <dbReference type="WBParaSite" id="PS1159_v2.g3448.t1"/>
    </source>
</evidence>